<dbReference type="EMBL" id="JACBZI010000001">
    <property type="protein sequence ID" value="NYI08586.1"/>
    <property type="molecule type" value="Genomic_DNA"/>
</dbReference>
<sequence length="32" mass="3528">MQLRRRSVRFIGPPMNLTAPGRPRLAAVPTAP</sequence>
<keyword evidence="3" id="KW-1185">Reference proteome</keyword>
<proteinExistence type="predicted"/>
<organism evidence="2 3">
    <name type="scientific">Nocardioides marinus</name>
    <dbReference type="NCBI Taxonomy" id="374514"/>
    <lineage>
        <taxon>Bacteria</taxon>
        <taxon>Bacillati</taxon>
        <taxon>Actinomycetota</taxon>
        <taxon>Actinomycetes</taxon>
        <taxon>Propionibacteriales</taxon>
        <taxon>Nocardioidaceae</taxon>
        <taxon>Nocardioides</taxon>
    </lineage>
</organism>
<dbReference type="AlphaFoldDB" id="A0A7Y9YAH2"/>
<reference evidence="2 3" key="1">
    <citation type="submission" date="2020-07" db="EMBL/GenBank/DDBJ databases">
        <title>Sequencing the genomes of 1000 actinobacteria strains.</title>
        <authorList>
            <person name="Klenk H.-P."/>
        </authorList>
    </citation>
    <scope>NUCLEOTIDE SEQUENCE [LARGE SCALE GENOMIC DNA]</scope>
    <source>
        <strain evidence="2 3">DSM 18248</strain>
    </source>
</reference>
<evidence type="ECO:0000313" key="3">
    <source>
        <dbReference type="Proteomes" id="UP000537326"/>
    </source>
</evidence>
<evidence type="ECO:0000256" key="1">
    <source>
        <dbReference type="SAM" id="MobiDB-lite"/>
    </source>
</evidence>
<evidence type="ECO:0000313" key="2">
    <source>
        <dbReference type="EMBL" id="NYI08586.1"/>
    </source>
</evidence>
<accession>A0A7Y9YAH2</accession>
<gene>
    <name evidence="2" type="ORF">BKA05_000101</name>
</gene>
<dbReference type="Proteomes" id="UP000537326">
    <property type="component" value="Unassembled WGS sequence"/>
</dbReference>
<name>A0A7Y9YAH2_9ACTN</name>
<comment type="caution">
    <text evidence="2">The sequence shown here is derived from an EMBL/GenBank/DDBJ whole genome shotgun (WGS) entry which is preliminary data.</text>
</comment>
<feature type="region of interest" description="Disordered" evidence="1">
    <location>
        <begin position="1"/>
        <end position="32"/>
    </location>
</feature>
<protein>
    <submittedName>
        <fullName evidence="2">Uncharacterized protein</fullName>
    </submittedName>
</protein>